<sequence>MPAAAPPHCPRATRCCWPWLAIEGPTPRARPAQLLWPDSAPQAARNALRQRLFQLKKLAGIDLVAGQDVLTLADGVLHDLETSDDMLAGLDIEAGAELLEWLARQRQRRRERLRQSLAELSDMAERAQDWADALGHARELLALDPLAEDAHRRLMRLHYLAGDRAAALLAFDVCERILKDEVGARPSPETLALLRTVEAAREAPAAPVIPVAMTRPPRLLGREAERGQLELALRESAVALLRGEAGMGKSRLLAELCGMAGQRKSMSARDRATRPCRMRWPAAGCARCWLPARSTWTRRSANGWRACCPNWAHRRRCSATS</sequence>
<reference evidence="2 3" key="1">
    <citation type="submission" date="2019-08" db="EMBL/GenBank/DDBJ databases">
        <authorList>
            <person name="Khan S.A."/>
            <person name="Jeon C.O."/>
            <person name="Jeong S.E."/>
        </authorList>
    </citation>
    <scope>NUCLEOTIDE SEQUENCE [LARGE SCALE GENOMIC DNA]</scope>
    <source>
        <strain evidence="3">IMCC1728</strain>
    </source>
</reference>
<protein>
    <recommendedName>
        <fullName evidence="1">Bacterial transcriptional activator domain-containing protein</fullName>
    </recommendedName>
</protein>
<dbReference type="Gene3D" id="1.25.40.10">
    <property type="entry name" value="Tetratricopeptide repeat domain"/>
    <property type="match status" value="1"/>
</dbReference>
<dbReference type="Proteomes" id="UP000321832">
    <property type="component" value="Unassembled WGS sequence"/>
</dbReference>
<proteinExistence type="predicted"/>
<dbReference type="InterPro" id="IPR011990">
    <property type="entry name" value="TPR-like_helical_dom_sf"/>
</dbReference>
<gene>
    <name evidence="2" type="ORF">FSC37_16115</name>
</gene>
<evidence type="ECO:0000313" key="3">
    <source>
        <dbReference type="Proteomes" id="UP000321832"/>
    </source>
</evidence>
<dbReference type="AlphaFoldDB" id="A0A5C6U2H5"/>
<feature type="domain" description="Bacterial transcriptional activator" evidence="1">
    <location>
        <begin position="61"/>
        <end position="198"/>
    </location>
</feature>
<accession>A0A5C6U2H5</accession>
<dbReference type="SUPFAM" id="SSF48452">
    <property type="entry name" value="TPR-like"/>
    <property type="match status" value="1"/>
</dbReference>
<comment type="caution">
    <text evidence="2">The sequence shown here is derived from an EMBL/GenBank/DDBJ whole genome shotgun (WGS) entry which is preliminary data.</text>
</comment>
<name>A0A5C6U2H5_9BURK</name>
<organism evidence="2 3">
    <name type="scientific">Piscinibacter aquaticus</name>
    <dbReference type="NCBI Taxonomy" id="392597"/>
    <lineage>
        <taxon>Bacteria</taxon>
        <taxon>Pseudomonadati</taxon>
        <taxon>Pseudomonadota</taxon>
        <taxon>Betaproteobacteria</taxon>
        <taxon>Burkholderiales</taxon>
        <taxon>Sphaerotilaceae</taxon>
        <taxon>Piscinibacter</taxon>
    </lineage>
</organism>
<dbReference type="Pfam" id="PF03704">
    <property type="entry name" value="BTAD"/>
    <property type="match status" value="1"/>
</dbReference>
<dbReference type="SMART" id="SM01043">
    <property type="entry name" value="BTAD"/>
    <property type="match status" value="1"/>
</dbReference>
<dbReference type="EMBL" id="VOPW01000001">
    <property type="protein sequence ID" value="TXC66780.1"/>
    <property type="molecule type" value="Genomic_DNA"/>
</dbReference>
<dbReference type="InterPro" id="IPR051677">
    <property type="entry name" value="AfsR-DnrI-RedD_regulator"/>
</dbReference>
<keyword evidence="3" id="KW-1185">Reference proteome</keyword>
<evidence type="ECO:0000259" key="1">
    <source>
        <dbReference type="SMART" id="SM01043"/>
    </source>
</evidence>
<dbReference type="InterPro" id="IPR005158">
    <property type="entry name" value="BTAD"/>
</dbReference>
<evidence type="ECO:0000313" key="2">
    <source>
        <dbReference type="EMBL" id="TXC66780.1"/>
    </source>
</evidence>
<dbReference type="PANTHER" id="PTHR35807">
    <property type="entry name" value="TRANSCRIPTIONAL REGULATOR REDD-RELATED"/>
    <property type="match status" value="1"/>
</dbReference>